<evidence type="ECO:0008006" key="3">
    <source>
        <dbReference type="Google" id="ProtNLM"/>
    </source>
</evidence>
<protein>
    <recommendedName>
        <fullName evidence="3">Flagellar protein FlgN</fullName>
    </recommendedName>
</protein>
<name>A0ABM8Q4H6_9BACT</name>
<dbReference type="EMBL" id="CAJHOF010000004">
    <property type="protein sequence ID" value="CAD7287732.1"/>
    <property type="molecule type" value="Genomic_DNA"/>
</dbReference>
<gene>
    <name evidence="1" type="ORF">LMG7974_00613</name>
</gene>
<reference evidence="1 2" key="1">
    <citation type="submission" date="2020-11" db="EMBL/GenBank/DDBJ databases">
        <authorList>
            <person name="Peeters C."/>
        </authorList>
    </citation>
    <scope>NUCLEOTIDE SEQUENCE [LARGE SCALE GENOMIC DNA]</scope>
    <source>
        <strain evidence="1 2">LMG 7974</strain>
    </source>
</reference>
<comment type="caution">
    <text evidence="1">The sequence shown here is derived from an EMBL/GenBank/DDBJ whole genome shotgun (WGS) entry which is preliminary data.</text>
</comment>
<proteinExistence type="predicted"/>
<keyword evidence="2" id="KW-1185">Reference proteome</keyword>
<evidence type="ECO:0000313" key="2">
    <source>
        <dbReference type="Proteomes" id="UP000789803"/>
    </source>
</evidence>
<dbReference type="Proteomes" id="UP000789803">
    <property type="component" value="Unassembled WGS sequence"/>
</dbReference>
<accession>A0ABM8Q4H6</accession>
<evidence type="ECO:0000313" key="1">
    <source>
        <dbReference type="EMBL" id="CAD7287732.1"/>
    </source>
</evidence>
<dbReference type="RefSeq" id="WP_229932430.1">
    <property type="nucleotide sequence ID" value="NZ_CAJHOF010000004.1"/>
</dbReference>
<sequence>MLKKYLDEAVFILDELIITTKDDIANIKEARHSKVDESVAKKTKLIKEFEIAKKNLDTELVRISKNTSDVASSLDDEIKTKLVIMRERLENLNTVNKEYARHVVLVKEFFDSLTKKMFNIQTDSYSSDGSGDTFYKAKV</sequence>
<organism evidence="1 2">
    <name type="scientific">Campylobacter majalis</name>
    <dbReference type="NCBI Taxonomy" id="2790656"/>
    <lineage>
        <taxon>Bacteria</taxon>
        <taxon>Pseudomonadati</taxon>
        <taxon>Campylobacterota</taxon>
        <taxon>Epsilonproteobacteria</taxon>
        <taxon>Campylobacterales</taxon>
        <taxon>Campylobacteraceae</taxon>
        <taxon>Campylobacter</taxon>
    </lineage>
</organism>